<evidence type="ECO:0000313" key="1">
    <source>
        <dbReference type="EMBL" id="UBF23505.1"/>
    </source>
</evidence>
<proteinExistence type="predicted"/>
<protein>
    <submittedName>
        <fullName evidence="1">Winged helix-turn-helix protein</fullName>
    </submittedName>
</protein>
<name>A0AAE8XZC4_9CAUD</name>
<reference evidence="1" key="1">
    <citation type="submission" date="2021-05" db="EMBL/GenBank/DDBJ databases">
        <title>Diversity, taxonomy and evolution of archaeal viruses of the class Caudoviricetes.</title>
        <authorList>
            <person name="Liu Y."/>
            <person name="Demina T.A."/>
            <person name="Roux S."/>
            <person name="Aiewsakun P."/>
            <person name="Kazlauskas D."/>
            <person name="Simmonds P."/>
            <person name="Prangishvili D."/>
            <person name="Oksanen H.M."/>
            <person name="Krupovic M."/>
        </authorList>
    </citation>
    <scope>NUCLEOTIDE SEQUENCE</scope>
    <source>
        <strain evidence="1">HRTV-28/28</strain>
    </source>
</reference>
<organism evidence="1 2">
    <name type="scientific">Halorubrum tailed virus 28</name>
    <dbReference type="NCBI Taxonomy" id="2878009"/>
    <lineage>
        <taxon>Viruses</taxon>
        <taxon>Duplodnaviria</taxon>
        <taxon>Heunggongvirae</taxon>
        <taxon>Uroviricota</taxon>
        <taxon>Caudoviricetes</taxon>
        <taxon>Suolaviridae</taxon>
        <taxon>Pormufvirus</taxon>
        <taxon>Pormufvirus salinum</taxon>
        <taxon>Pormufvirus HRTV28</taxon>
    </lineage>
</organism>
<sequence length="131" mass="14577">MTTDPWRYRCPEGHTSITTRTEGYYCQTCGAYYDGEPVDAKADNAPETDGGRTTPHALTAVRRLWQVTGDTDTTARARHVSDRSGAFTHALHAAEERGLVERVTPESNAPDRWRVTEDARWLVASPERGDA</sequence>
<dbReference type="Proteomes" id="UP000827176">
    <property type="component" value="Segment"/>
</dbReference>
<accession>A0AAE8XZC4</accession>
<keyword evidence="2" id="KW-1185">Reference proteome</keyword>
<gene>
    <name evidence="1" type="ORF">HRTV-28_gp67</name>
</gene>
<evidence type="ECO:0000313" key="2">
    <source>
        <dbReference type="Proteomes" id="UP000827176"/>
    </source>
</evidence>
<dbReference type="EMBL" id="MZ334528">
    <property type="protein sequence ID" value="UBF23505.1"/>
    <property type="molecule type" value="Genomic_DNA"/>
</dbReference>